<dbReference type="Gene3D" id="3.40.30.10">
    <property type="entry name" value="Glutaredoxin"/>
    <property type="match status" value="1"/>
</dbReference>
<dbReference type="InterPro" id="IPR010987">
    <property type="entry name" value="Glutathione-S-Trfase_C-like"/>
</dbReference>
<feature type="domain" description="GST N-terminal" evidence="1">
    <location>
        <begin position="48"/>
        <end position="135"/>
    </location>
</feature>
<proteinExistence type="predicted"/>
<dbReference type="InterPro" id="IPR036249">
    <property type="entry name" value="Thioredoxin-like_sf"/>
</dbReference>
<dbReference type="EMBL" id="HBEL01001509">
    <property type="protein sequence ID" value="CAD8404604.1"/>
    <property type="molecule type" value="Transcribed_RNA"/>
</dbReference>
<name>A0A7S0G9J8_9STRA</name>
<dbReference type="PROSITE" id="PS50404">
    <property type="entry name" value="GST_NTER"/>
    <property type="match status" value="1"/>
</dbReference>
<organism evidence="3">
    <name type="scientific">Proboscia inermis</name>
    <dbReference type="NCBI Taxonomy" id="420281"/>
    <lineage>
        <taxon>Eukaryota</taxon>
        <taxon>Sar</taxon>
        <taxon>Stramenopiles</taxon>
        <taxon>Ochrophyta</taxon>
        <taxon>Bacillariophyta</taxon>
        <taxon>Coscinodiscophyceae</taxon>
        <taxon>Rhizosoleniophycidae</taxon>
        <taxon>Rhizosoleniales</taxon>
        <taxon>Rhizosoleniaceae</taxon>
        <taxon>Proboscia</taxon>
    </lineage>
</organism>
<accession>A0A7S0G9J8</accession>
<feature type="domain" description="GST C-terminal" evidence="2">
    <location>
        <begin position="114"/>
        <end position="255"/>
    </location>
</feature>
<dbReference type="Pfam" id="PF13410">
    <property type="entry name" value="GST_C_2"/>
    <property type="match status" value="1"/>
</dbReference>
<dbReference type="InterPro" id="IPR050983">
    <property type="entry name" value="GST_Omega/HSP26"/>
</dbReference>
<dbReference type="CDD" id="cd00570">
    <property type="entry name" value="GST_N_family"/>
    <property type="match status" value="1"/>
</dbReference>
<dbReference type="PANTHER" id="PTHR43968">
    <property type="match status" value="1"/>
</dbReference>
<dbReference type="Pfam" id="PF13409">
    <property type="entry name" value="GST_N_2"/>
    <property type="match status" value="1"/>
</dbReference>
<dbReference type="GO" id="GO:0005737">
    <property type="term" value="C:cytoplasm"/>
    <property type="evidence" value="ECO:0007669"/>
    <property type="project" value="TreeGrafter"/>
</dbReference>
<sequence length="255" mass="28771">MHKHQNRMYKRKYTTTGLLAAFLAILKSFTCSGFELSMKASSSSSSPMSNRFVTNKMCPFAQKAWIALECSETPFKMEEISLYGANGKPDWFWKLNPDGTVPVLVAATAKGRPDAIIADSEDILNSFVAGDVIGGNGVLTCDENQEQSLFQKQQWWRDTIQRRVNPIGKSAVLGAGKTKLYDLLHDLNSEVVGPYLCGDRVTVADCAAFPFLWRIHNEFGLDEVNKNSNLLSWLRTCEGNPAFQKTVQNSWWWWW</sequence>
<protein>
    <recommendedName>
        <fullName evidence="4">GST C-terminal domain-containing protein</fullName>
    </recommendedName>
</protein>
<evidence type="ECO:0008006" key="4">
    <source>
        <dbReference type="Google" id="ProtNLM"/>
    </source>
</evidence>
<dbReference type="SUPFAM" id="SSF52833">
    <property type="entry name" value="Thioredoxin-like"/>
    <property type="match status" value="1"/>
</dbReference>
<dbReference type="AlphaFoldDB" id="A0A7S0G9J8"/>
<dbReference type="SUPFAM" id="SSF47616">
    <property type="entry name" value="GST C-terminal domain-like"/>
    <property type="match status" value="1"/>
</dbReference>
<evidence type="ECO:0000259" key="2">
    <source>
        <dbReference type="PROSITE" id="PS50405"/>
    </source>
</evidence>
<evidence type="ECO:0000259" key="1">
    <source>
        <dbReference type="PROSITE" id="PS50404"/>
    </source>
</evidence>
<dbReference type="PROSITE" id="PS50405">
    <property type="entry name" value="GST_CTER"/>
    <property type="match status" value="1"/>
</dbReference>
<reference evidence="3" key="1">
    <citation type="submission" date="2021-01" db="EMBL/GenBank/DDBJ databases">
        <authorList>
            <person name="Corre E."/>
            <person name="Pelletier E."/>
            <person name="Niang G."/>
            <person name="Scheremetjew M."/>
            <person name="Finn R."/>
            <person name="Kale V."/>
            <person name="Holt S."/>
            <person name="Cochrane G."/>
            <person name="Meng A."/>
            <person name="Brown T."/>
            <person name="Cohen L."/>
        </authorList>
    </citation>
    <scope>NUCLEOTIDE SEQUENCE</scope>
    <source>
        <strain evidence="3">CCAP1064/1</strain>
    </source>
</reference>
<dbReference type="CDD" id="cd00299">
    <property type="entry name" value="GST_C_family"/>
    <property type="match status" value="1"/>
</dbReference>
<gene>
    <name evidence="3" type="ORF">PINE0816_LOCUS708</name>
</gene>
<dbReference type="PANTHER" id="PTHR43968:SF6">
    <property type="entry name" value="GLUTATHIONE S-TRANSFERASE OMEGA"/>
    <property type="match status" value="1"/>
</dbReference>
<dbReference type="Gene3D" id="1.20.1050.10">
    <property type="match status" value="1"/>
</dbReference>
<dbReference type="InterPro" id="IPR004045">
    <property type="entry name" value="Glutathione_S-Trfase_N"/>
</dbReference>
<evidence type="ECO:0000313" key="3">
    <source>
        <dbReference type="EMBL" id="CAD8404604.1"/>
    </source>
</evidence>
<dbReference type="InterPro" id="IPR036282">
    <property type="entry name" value="Glutathione-S-Trfase_C_sf"/>
</dbReference>